<gene>
    <name evidence="5" type="ORF">EC580_12750</name>
</gene>
<dbReference type="AlphaFoldDB" id="A0A3M8QPX5"/>
<dbReference type="EMBL" id="RIZI01000191">
    <property type="protein sequence ID" value="RNF58218.1"/>
    <property type="molecule type" value="Genomic_DNA"/>
</dbReference>
<dbReference type="InterPro" id="IPR011010">
    <property type="entry name" value="DNA_brk_join_enz"/>
</dbReference>
<keyword evidence="1" id="KW-0229">DNA integration</keyword>
<evidence type="ECO:0000313" key="5">
    <source>
        <dbReference type="EMBL" id="RNF58218.1"/>
    </source>
</evidence>
<evidence type="ECO:0000256" key="2">
    <source>
        <dbReference type="ARBA" id="ARBA00023125"/>
    </source>
</evidence>
<dbReference type="Pfam" id="PF00589">
    <property type="entry name" value="Phage_integrase"/>
    <property type="match status" value="1"/>
</dbReference>
<comment type="caution">
    <text evidence="5">The sequence shown here is derived from an EMBL/GenBank/DDBJ whole genome shotgun (WGS) entry which is preliminary data.</text>
</comment>
<dbReference type="CDD" id="cd00796">
    <property type="entry name" value="INT_Rci_Hp1_C"/>
    <property type="match status" value="1"/>
</dbReference>
<dbReference type="RefSeq" id="WP_123105650.1">
    <property type="nucleotide sequence ID" value="NZ_CP127527.1"/>
</dbReference>
<dbReference type="PANTHER" id="PTHR30349:SF94">
    <property type="entry name" value="INTEGRASE_RECOMBINASE HI_1414-RELATED"/>
    <property type="match status" value="1"/>
</dbReference>
<accession>A0A3M8QPX5</accession>
<keyword evidence="3" id="KW-0233">DNA recombination</keyword>
<dbReference type="InterPro" id="IPR050090">
    <property type="entry name" value="Tyrosine_recombinase_XerCD"/>
</dbReference>
<dbReference type="PROSITE" id="PS51898">
    <property type="entry name" value="TYR_RECOMBINASE"/>
    <property type="match status" value="1"/>
</dbReference>
<dbReference type="Gene3D" id="1.10.443.10">
    <property type="entry name" value="Intergrase catalytic core"/>
    <property type="match status" value="1"/>
</dbReference>
<dbReference type="GO" id="GO:0015074">
    <property type="term" value="P:DNA integration"/>
    <property type="evidence" value="ECO:0007669"/>
    <property type="project" value="UniProtKB-KW"/>
</dbReference>
<feature type="domain" description="Tyr recombinase" evidence="4">
    <location>
        <begin position="165"/>
        <end position="338"/>
    </location>
</feature>
<dbReference type="GO" id="GO:0003677">
    <property type="term" value="F:DNA binding"/>
    <property type="evidence" value="ECO:0007669"/>
    <property type="project" value="UniProtKB-KW"/>
</dbReference>
<reference evidence="5" key="1">
    <citation type="submission" date="2018-10" db="EMBL/GenBank/DDBJ databases">
        <title>Acidithiobacillus sulfuriphilus sp. nov.: an extremely acidophilic sulfur-oxidizing chemolithotroph isolated from a neutral pH environment.</title>
        <authorList>
            <person name="Falagan C."/>
            <person name="Moya-Beltran A."/>
            <person name="Quatrini R."/>
            <person name="Johnson D.B."/>
        </authorList>
    </citation>
    <scope>NUCLEOTIDE SEQUENCE [LARGE SCALE GENOMIC DNA]</scope>
    <source>
        <strain evidence="5">CJ-2</strain>
    </source>
</reference>
<dbReference type="SUPFAM" id="SSF56349">
    <property type="entry name" value="DNA breaking-rejoining enzymes"/>
    <property type="match status" value="1"/>
</dbReference>
<dbReference type="GO" id="GO:0006310">
    <property type="term" value="P:DNA recombination"/>
    <property type="evidence" value="ECO:0007669"/>
    <property type="project" value="UniProtKB-KW"/>
</dbReference>
<dbReference type="PANTHER" id="PTHR30349">
    <property type="entry name" value="PHAGE INTEGRASE-RELATED"/>
    <property type="match status" value="1"/>
</dbReference>
<dbReference type="Gene3D" id="1.10.150.130">
    <property type="match status" value="1"/>
</dbReference>
<proteinExistence type="predicted"/>
<keyword evidence="2" id="KW-0238">DNA-binding</keyword>
<dbReference type="InterPro" id="IPR010998">
    <property type="entry name" value="Integrase_recombinase_N"/>
</dbReference>
<dbReference type="OrthoDB" id="5293731at2"/>
<sequence length="345" mass="38382">MASINPRKDRDGVTIGWQAQVRRNGYPAQSKTFEKKSQAQAWARQVESEVERGVFVSRGEAERTTLGECFERYQREITPSKKPSGQGPERGFIRQWLQRPIARRIVAEIRGVDVAAAVKEMEGEEKSANTIRLHLAVLSHLFTVAQGDWGMESLDNPVARVRKPRLPKGRERRVREGEMGALIGAADLRLACLIVLAVETAMRREDLASLTWEHVDLKARSLFLPKTKNGEARTVPLSPGALESLATLPRNLSGSVFGLSADGIDSAWGRARAAAGIAGGWGDDALHLHDLRHEATSRFFERTDLDLMEIRAITGHKSLQMLSRYTHLRTVNLVERLAGAKRGNR</sequence>
<dbReference type="InterPro" id="IPR002104">
    <property type="entry name" value="Integrase_catalytic"/>
</dbReference>
<evidence type="ECO:0000256" key="1">
    <source>
        <dbReference type="ARBA" id="ARBA00022908"/>
    </source>
</evidence>
<organism evidence="5">
    <name type="scientific">Acidithiobacillus sulfuriphilus</name>
    <dbReference type="NCBI Taxonomy" id="1867749"/>
    <lineage>
        <taxon>Bacteria</taxon>
        <taxon>Pseudomonadati</taxon>
        <taxon>Pseudomonadota</taxon>
        <taxon>Acidithiobacillia</taxon>
        <taxon>Acidithiobacillales</taxon>
        <taxon>Acidithiobacillaceae</taxon>
        <taxon>Acidithiobacillus</taxon>
    </lineage>
</organism>
<name>A0A3M8QPX5_9PROT</name>
<evidence type="ECO:0000256" key="3">
    <source>
        <dbReference type="ARBA" id="ARBA00023172"/>
    </source>
</evidence>
<protein>
    <submittedName>
        <fullName evidence="5">Site-specific integrase</fullName>
    </submittedName>
</protein>
<dbReference type="InterPro" id="IPR013762">
    <property type="entry name" value="Integrase-like_cat_sf"/>
</dbReference>
<evidence type="ECO:0000259" key="4">
    <source>
        <dbReference type="PROSITE" id="PS51898"/>
    </source>
</evidence>